<gene>
    <name evidence="1" type="ORF">DPMN_000128</name>
</gene>
<organism evidence="1 2">
    <name type="scientific">Dreissena polymorpha</name>
    <name type="common">Zebra mussel</name>
    <name type="synonym">Mytilus polymorpha</name>
    <dbReference type="NCBI Taxonomy" id="45954"/>
    <lineage>
        <taxon>Eukaryota</taxon>
        <taxon>Metazoa</taxon>
        <taxon>Spiralia</taxon>
        <taxon>Lophotrochozoa</taxon>
        <taxon>Mollusca</taxon>
        <taxon>Bivalvia</taxon>
        <taxon>Autobranchia</taxon>
        <taxon>Heteroconchia</taxon>
        <taxon>Euheterodonta</taxon>
        <taxon>Imparidentia</taxon>
        <taxon>Neoheterodontei</taxon>
        <taxon>Myida</taxon>
        <taxon>Dreissenoidea</taxon>
        <taxon>Dreissenidae</taxon>
        <taxon>Dreissena</taxon>
    </lineage>
</organism>
<dbReference type="EMBL" id="JAIWYP010000001">
    <property type="protein sequence ID" value="KAH3876289.1"/>
    <property type="molecule type" value="Genomic_DNA"/>
</dbReference>
<reference evidence="1" key="1">
    <citation type="journal article" date="2019" name="bioRxiv">
        <title>The Genome of the Zebra Mussel, Dreissena polymorpha: A Resource for Invasive Species Research.</title>
        <authorList>
            <person name="McCartney M.A."/>
            <person name="Auch B."/>
            <person name="Kono T."/>
            <person name="Mallez S."/>
            <person name="Zhang Y."/>
            <person name="Obille A."/>
            <person name="Becker A."/>
            <person name="Abrahante J.E."/>
            <person name="Garbe J."/>
            <person name="Badalamenti J.P."/>
            <person name="Herman A."/>
            <person name="Mangelson H."/>
            <person name="Liachko I."/>
            <person name="Sullivan S."/>
            <person name="Sone E.D."/>
            <person name="Koren S."/>
            <person name="Silverstein K.A.T."/>
            <person name="Beckman K.B."/>
            <person name="Gohl D.M."/>
        </authorList>
    </citation>
    <scope>NUCLEOTIDE SEQUENCE</scope>
    <source>
        <strain evidence="1">Duluth1</strain>
        <tissue evidence="1">Whole animal</tissue>
    </source>
</reference>
<accession>A0A9D4MHM1</accession>
<reference evidence="1" key="2">
    <citation type="submission" date="2020-11" db="EMBL/GenBank/DDBJ databases">
        <authorList>
            <person name="McCartney M.A."/>
            <person name="Auch B."/>
            <person name="Kono T."/>
            <person name="Mallez S."/>
            <person name="Becker A."/>
            <person name="Gohl D.M."/>
            <person name="Silverstein K.A.T."/>
            <person name="Koren S."/>
            <person name="Bechman K.B."/>
            <person name="Herman A."/>
            <person name="Abrahante J.E."/>
            <person name="Garbe J."/>
        </authorList>
    </citation>
    <scope>NUCLEOTIDE SEQUENCE</scope>
    <source>
        <strain evidence="1">Duluth1</strain>
        <tissue evidence="1">Whole animal</tissue>
    </source>
</reference>
<sequence length="175" mass="20134">MKNSLSQSVEDFRKLMVQAEKQLNPGFHAVCFILDPNKMADVKTQFQPFMEFFADLASDYAFIIMTHTKNEEECERHVPTKSDPKGAGITALFKYCKDKALFIDNKASRKDPMIQVILTFIDSANAAKLIPHFSSRFKDQAVAADAVLQEQLRREREAFEAYRREIEKKSRCSIM</sequence>
<protein>
    <submittedName>
        <fullName evidence="1">Uncharacterized protein</fullName>
    </submittedName>
</protein>
<dbReference type="Proteomes" id="UP000828390">
    <property type="component" value="Unassembled WGS sequence"/>
</dbReference>
<evidence type="ECO:0000313" key="1">
    <source>
        <dbReference type="EMBL" id="KAH3876289.1"/>
    </source>
</evidence>
<name>A0A9D4MHM1_DREPO</name>
<dbReference type="InterPro" id="IPR027417">
    <property type="entry name" value="P-loop_NTPase"/>
</dbReference>
<comment type="caution">
    <text evidence="1">The sequence shown here is derived from an EMBL/GenBank/DDBJ whole genome shotgun (WGS) entry which is preliminary data.</text>
</comment>
<keyword evidence="2" id="KW-1185">Reference proteome</keyword>
<dbReference type="Gene3D" id="3.40.50.300">
    <property type="entry name" value="P-loop containing nucleotide triphosphate hydrolases"/>
    <property type="match status" value="1"/>
</dbReference>
<dbReference type="AlphaFoldDB" id="A0A9D4MHM1"/>
<proteinExistence type="predicted"/>
<evidence type="ECO:0000313" key="2">
    <source>
        <dbReference type="Proteomes" id="UP000828390"/>
    </source>
</evidence>